<dbReference type="RefSeq" id="WP_108693487.1">
    <property type="nucleotide sequence ID" value="NZ_QCYH01000018.1"/>
</dbReference>
<keyword evidence="1" id="KW-0175">Coiled coil</keyword>
<comment type="caution">
    <text evidence="4">The sequence shown here is derived from an EMBL/GenBank/DDBJ whole genome shotgun (WGS) entry which is preliminary data.</text>
</comment>
<feature type="domain" description="DUF2326" evidence="2">
    <location>
        <begin position="449"/>
        <end position="585"/>
    </location>
</feature>
<dbReference type="InterPro" id="IPR018760">
    <property type="entry name" value="DUF2326"/>
</dbReference>
<evidence type="ECO:0000259" key="2">
    <source>
        <dbReference type="Pfam" id="PF10088"/>
    </source>
</evidence>
<gene>
    <name evidence="4" type="ORF">DC366_17540</name>
</gene>
<dbReference type="EMBL" id="QCYH01000018">
    <property type="protein sequence ID" value="PVA08741.1"/>
    <property type="molecule type" value="Genomic_DNA"/>
</dbReference>
<evidence type="ECO:0000313" key="4">
    <source>
        <dbReference type="EMBL" id="PVA08741.1"/>
    </source>
</evidence>
<dbReference type="OrthoDB" id="7314834at2"/>
<dbReference type="InterPro" id="IPR027417">
    <property type="entry name" value="P-loop_NTPase"/>
</dbReference>
<accession>A0A2T7G2U2</accession>
<sequence>MIHTITSDLDGFKALTFAPGLNILLAEKSADATDRQSRNGAGKTSFVELIHFMFGGNAKPDSIFRTDELVASTFEMQIDVGGHVISAARSGAKPSRIRIQGETSHWPIEPTLEAKTGDLILSNDHWKSDLGALMFGLPVDPDAQSRFGATFRSLFSYFARRQNSGGFVQPTQQSGQQQNWDQQVAVSYLLGLDSGISQEFQETRAQEKAMTELRKAAKQGNLGKFYGNAADFRTRLAIAETKARQLQQQLATFNVVPEYAAMEQEASAITRTISAVNDDNLIDRELILQLTSSLADERPPAADNIAKLYSEAGVVLPGTVGRRFEEVSQFHEAIVRNRQAHLSAEIAAAEGRISVRVAERIDLDRRRAQLMGILQSGGALEHYAKLQEEAGRAEANVEALRQQLEIAERIESTKVQLEIERARLRQALQNDLHERSAIVNEAIVIFEELSQALYEQAGNLTIAATPNGPTFEVKIDAQRSKGITNMQIFCFDLMLAELATRRGIGPGFLIHDSHLFDGVDERQVAKALQLGADHAASVGFQYIVTMNSDAVPEDGFRDDFDVWSVVNPTRLTDEIDTGGLFGVRFG</sequence>
<evidence type="ECO:0000256" key="1">
    <source>
        <dbReference type="SAM" id="Coils"/>
    </source>
</evidence>
<dbReference type="InterPro" id="IPR046919">
    <property type="entry name" value="ABC-3C_CTD10"/>
</dbReference>
<proteinExistence type="predicted"/>
<protein>
    <submittedName>
        <fullName evidence="4">DUF2326 domain-containing protein</fullName>
    </submittedName>
</protein>
<evidence type="ECO:0000259" key="3">
    <source>
        <dbReference type="Pfam" id="PF20275"/>
    </source>
</evidence>
<dbReference type="Pfam" id="PF20275">
    <property type="entry name" value="CTD10"/>
    <property type="match status" value="1"/>
</dbReference>
<feature type="coiled-coil region" evidence="1">
    <location>
        <begin position="383"/>
        <end position="434"/>
    </location>
</feature>
<organism evidence="4 5">
    <name type="scientific">Pelagivirga sediminicola</name>
    <dbReference type="NCBI Taxonomy" id="2170575"/>
    <lineage>
        <taxon>Bacteria</taxon>
        <taxon>Pseudomonadati</taxon>
        <taxon>Pseudomonadota</taxon>
        <taxon>Alphaproteobacteria</taxon>
        <taxon>Rhodobacterales</taxon>
        <taxon>Paracoccaceae</taxon>
        <taxon>Pelagivirga</taxon>
    </lineage>
</organism>
<feature type="domain" description="ABC-three component systems C-terminal" evidence="3">
    <location>
        <begin position="289"/>
        <end position="408"/>
    </location>
</feature>
<reference evidence="4 5" key="1">
    <citation type="submission" date="2018-04" db="EMBL/GenBank/DDBJ databases">
        <title>Pelagivirga bohaiensis gen. nov., sp. nov., a bacterium isolated from the Bohai Sea.</title>
        <authorList>
            <person name="Ji X."/>
        </authorList>
    </citation>
    <scope>NUCLEOTIDE SEQUENCE [LARGE SCALE GENOMIC DNA]</scope>
    <source>
        <strain evidence="4 5">BH-SD19</strain>
    </source>
</reference>
<name>A0A2T7G2U2_9RHOB</name>
<dbReference type="AlphaFoldDB" id="A0A2T7G2U2"/>
<dbReference type="Proteomes" id="UP000244446">
    <property type="component" value="Unassembled WGS sequence"/>
</dbReference>
<dbReference type="Pfam" id="PF10088">
    <property type="entry name" value="DUF2326"/>
    <property type="match status" value="1"/>
</dbReference>
<dbReference type="Gene3D" id="3.40.50.300">
    <property type="entry name" value="P-loop containing nucleotide triphosphate hydrolases"/>
    <property type="match status" value="1"/>
</dbReference>
<keyword evidence="5" id="KW-1185">Reference proteome</keyword>
<evidence type="ECO:0000313" key="5">
    <source>
        <dbReference type="Proteomes" id="UP000244446"/>
    </source>
</evidence>